<keyword evidence="4 6" id="KW-1133">Transmembrane helix</keyword>
<sequence length="499" mass="56343">MIQQSILENNKSIFQNRAKYILIVIHSGLNILQYSICLSLLNTLVGDLPQILDWSNENKSFLTGLVNSSNTAGAAMGSISSGYFSASYGRRNMFIFGDLMCIFGSAIGLIQNTYSFILGRFICGVGMGVLVNLVTLFVMEWTHYKYRGYAGAPMVCFTPLGMIISSLVGLGIKDGGQNYWRIMVSFPGILSLIHILGYIFMIKSDSPFQIFQKHRDSHRALSSLNTIYNSETSEDILNKIIESIESREQKNDSKKLLTISEMFSIKSYRIRMIVCALCALSVNFSGYFIISIYTNKIITNNNSNDNNQATLFSIYTNIAELISVAAATIYVERIGRKFIFLSGILFAMIMLIIIGFLAQYSYDQYIPYILIFFKIGFGTTISPLYPIIISETIVDIGYIINSLIFWTINTSIVQTYPILIETQLGFQGIFWLFSGILMICFISLFVLMKETKGLTLKEIHFLYRQSNNSNLQSGYSDSIVCDKQILIDKEDDRNLENQN</sequence>
<feature type="transmembrane region" description="Helical" evidence="6">
    <location>
        <begin position="20"/>
        <end position="41"/>
    </location>
</feature>
<feature type="transmembrane region" description="Helical" evidence="6">
    <location>
        <begin position="396"/>
        <end position="416"/>
    </location>
</feature>
<feature type="transmembrane region" description="Helical" evidence="6">
    <location>
        <begin position="338"/>
        <end position="359"/>
    </location>
</feature>
<dbReference type="GO" id="GO:0005351">
    <property type="term" value="F:carbohydrate:proton symporter activity"/>
    <property type="evidence" value="ECO:0007669"/>
    <property type="project" value="TreeGrafter"/>
</dbReference>
<dbReference type="Proteomes" id="UP000009168">
    <property type="component" value="Unassembled WGS sequence"/>
</dbReference>
<dbReference type="STRING" id="312017.I7MDY9"/>
<evidence type="ECO:0000256" key="5">
    <source>
        <dbReference type="ARBA" id="ARBA00023136"/>
    </source>
</evidence>
<feature type="transmembrane region" description="Helical" evidence="6">
    <location>
        <begin position="150"/>
        <end position="172"/>
    </location>
</feature>
<evidence type="ECO:0000256" key="1">
    <source>
        <dbReference type="ARBA" id="ARBA00004141"/>
    </source>
</evidence>
<evidence type="ECO:0000256" key="2">
    <source>
        <dbReference type="ARBA" id="ARBA00010992"/>
    </source>
</evidence>
<evidence type="ECO:0000256" key="3">
    <source>
        <dbReference type="ARBA" id="ARBA00022692"/>
    </source>
</evidence>
<dbReference type="SUPFAM" id="SSF103473">
    <property type="entry name" value="MFS general substrate transporter"/>
    <property type="match status" value="1"/>
</dbReference>
<feature type="transmembrane region" description="Helical" evidence="6">
    <location>
        <begin position="272"/>
        <end position="292"/>
    </location>
</feature>
<dbReference type="InterPro" id="IPR005829">
    <property type="entry name" value="Sugar_transporter_CS"/>
</dbReference>
<dbReference type="InterPro" id="IPR036259">
    <property type="entry name" value="MFS_trans_sf"/>
</dbReference>
<feature type="transmembrane region" description="Helical" evidence="6">
    <location>
        <begin position="61"/>
        <end position="86"/>
    </location>
</feature>
<evidence type="ECO:0000313" key="9">
    <source>
        <dbReference type="Proteomes" id="UP000009168"/>
    </source>
</evidence>
<dbReference type="PROSITE" id="PS50850">
    <property type="entry name" value="MFS"/>
    <property type="match status" value="1"/>
</dbReference>
<dbReference type="InterPro" id="IPR020846">
    <property type="entry name" value="MFS_dom"/>
</dbReference>
<feature type="domain" description="Major facilitator superfamily (MFS) profile" evidence="7">
    <location>
        <begin position="21"/>
        <end position="452"/>
    </location>
</feature>
<dbReference type="InterPro" id="IPR050360">
    <property type="entry name" value="MFS_Sugar_Transporters"/>
</dbReference>
<keyword evidence="3 6" id="KW-0812">Transmembrane</keyword>
<feature type="transmembrane region" description="Helical" evidence="6">
    <location>
        <begin position="428"/>
        <end position="447"/>
    </location>
</feature>
<evidence type="ECO:0000256" key="6">
    <source>
        <dbReference type="SAM" id="Phobius"/>
    </source>
</evidence>
<gene>
    <name evidence="8" type="ORF">TTHERM_00295880</name>
</gene>
<dbReference type="InterPro" id="IPR005828">
    <property type="entry name" value="MFS_sugar_transport-like"/>
</dbReference>
<dbReference type="Gene3D" id="1.20.1250.20">
    <property type="entry name" value="MFS general substrate transporter like domains"/>
    <property type="match status" value="1"/>
</dbReference>
<dbReference type="PANTHER" id="PTHR48022">
    <property type="entry name" value="PLASTIDIC GLUCOSE TRANSPORTER 4"/>
    <property type="match status" value="1"/>
</dbReference>
<keyword evidence="5 6" id="KW-0472">Membrane</keyword>
<feature type="transmembrane region" description="Helical" evidence="6">
    <location>
        <begin position="117"/>
        <end position="138"/>
    </location>
</feature>
<protein>
    <submittedName>
        <fullName evidence="8">MFS transporter</fullName>
    </submittedName>
</protein>
<evidence type="ECO:0000256" key="4">
    <source>
        <dbReference type="ARBA" id="ARBA00022989"/>
    </source>
</evidence>
<dbReference type="InParanoid" id="I7MDY9"/>
<evidence type="ECO:0000313" key="8">
    <source>
        <dbReference type="EMBL" id="EAR92975.2"/>
    </source>
</evidence>
<dbReference type="Pfam" id="PF00083">
    <property type="entry name" value="Sugar_tr"/>
    <property type="match status" value="1"/>
</dbReference>
<feature type="transmembrane region" description="Helical" evidence="6">
    <location>
        <begin position="312"/>
        <end position="331"/>
    </location>
</feature>
<proteinExistence type="inferred from homology"/>
<dbReference type="PROSITE" id="PS00217">
    <property type="entry name" value="SUGAR_TRANSPORT_2"/>
    <property type="match status" value="1"/>
</dbReference>
<feature type="transmembrane region" description="Helical" evidence="6">
    <location>
        <begin position="178"/>
        <end position="201"/>
    </location>
</feature>
<keyword evidence="9" id="KW-1185">Reference proteome</keyword>
<dbReference type="EMBL" id="GG662740">
    <property type="protein sequence ID" value="EAR92975.2"/>
    <property type="molecule type" value="Genomic_DNA"/>
</dbReference>
<dbReference type="AlphaFoldDB" id="I7MDY9"/>
<dbReference type="GeneID" id="7834547"/>
<dbReference type="KEGG" id="tet:TTHERM_00295880"/>
<dbReference type="OrthoDB" id="298152at2759"/>
<name>I7MDY9_TETTS</name>
<dbReference type="PANTHER" id="PTHR48022:SF2">
    <property type="entry name" value="PLASTIDIC GLUCOSE TRANSPORTER 4"/>
    <property type="match status" value="1"/>
</dbReference>
<accession>I7MDY9</accession>
<dbReference type="eggNOG" id="KOG0254">
    <property type="taxonomic scope" value="Eukaryota"/>
</dbReference>
<comment type="similarity">
    <text evidence="2">Belongs to the major facilitator superfamily. Sugar transporter (TC 2.A.1.1) family.</text>
</comment>
<dbReference type="RefSeq" id="XP_001013220.2">
    <property type="nucleotide sequence ID" value="XM_001013220.2"/>
</dbReference>
<dbReference type="GO" id="GO:0016020">
    <property type="term" value="C:membrane"/>
    <property type="evidence" value="ECO:0007669"/>
    <property type="project" value="UniProtKB-SubCell"/>
</dbReference>
<organism evidence="8 9">
    <name type="scientific">Tetrahymena thermophila (strain SB210)</name>
    <dbReference type="NCBI Taxonomy" id="312017"/>
    <lineage>
        <taxon>Eukaryota</taxon>
        <taxon>Sar</taxon>
        <taxon>Alveolata</taxon>
        <taxon>Ciliophora</taxon>
        <taxon>Intramacronucleata</taxon>
        <taxon>Oligohymenophorea</taxon>
        <taxon>Hymenostomatida</taxon>
        <taxon>Tetrahymenina</taxon>
        <taxon>Tetrahymenidae</taxon>
        <taxon>Tetrahymena</taxon>
    </lineage>
</organism>
<feature type="transmembrane region" description="Helical" evidence="6">
    <location>
        <begin position="365"/>
        <end position="389"/>
    </location>
</feature>
<reference evidence="9" key="1">
    <citation type="journal article" date="2006" name="PLoS Biol.">
        <title>Macronuclear genome sequence of the ciliate Tetrahymena thermophila, a model eukaryote.</title>
        <authorList>
            <person name="Eisen J.A."/>
            <person name="Coyne R.S."/>
            <person name="Wu M."/>
            <person name="Wu D."/>
            <person name="Thiagarajan M."/>
            <person name="Wortman J.R."/>
            <person name="Badger J.H."/>
            <person name="Ren Q."/>
            <person name="Amedeo P."/>
            <person name="Jones K.M."/>
            <person name="Tallon L.J."/>
            <person name="Delcher A.L."/>
            <person name="Salzberg S.L."/>
            <person name="Silva J.C."/>
            <person name="Haas B.J."/>
            <person name="Majoros W.H."/>
            <person name="Farzad M."/>
            <person name="Carlton J.M."/>
            <person name="Smith R.K. Jr."/>
            <person name="Garg J."/>
            <person name="Pearlman R.E."/>
            <person name="Karrer K.M."/>
            <person name="Sun L."/>
            <person name="Manning G."/>
            <person name="Elde N.C."/>
            <person name="Turkewitz A.P."/>
            <person name="Asai D.J."/>
            <person name="Wilkes D.E."/>
            <person name="Wang Y."/>
            <person name="Cai H."/>
            <person name="Collins K."/>
            <person name="Stewart B.A."/>
            <person name="Lee S.R."/>
            <person name="Wilamowska K."/>
            <person name="Weinberg Z."/>
            <person name="Ruzzo W.L."/>
            <person name="Wloga D."/>
            <person name="Gaertig J."/>
            <person name="Frankel J."/>
            <person name="Tsao C.-C."/>
            <person name="Gorovsky M.A."/>
            <person name="Keeling P.J."/>
            <person name="Waller R.F."/>
            <person name="Patron N.J."/>
            <person name="Cherry J.M."/>
            <person name="Stover N.A."/>
            <person name="Krieger C.J."/>
            <person name="del Toro C."/>
            <person name="Ryder H.F."/>
            <person name="Williamson S.C."/>
            <person name="Barbeau R.A."/>
            <person name="Hamilton E.P."/>
            <person name="Orias E."/>
        </authorList>
    </citation>
    <scope>NUCLEOTIDE SEQUENCE [LARGE SCALE GENOMIC DNA]</scope>
    <source>
        <strain evidence="9">SB210</strain>
    </source>
</reference>
<feature type="transmembrane region" description="Helical" evidence="6">
    <location>
        <begin position="93"/>
        <end position="111"/>
    </location>
</feature>
<comment type="subcellular location">
    <subcellularLocation>
        <location evidence="1">Membrane</location>
        <topology evidence="1">Multi-pass membrane protein</topology>
    </subcellularLocation>
</comment>
<evidence type="ECO:0000259" key="7">
    <source>
        <dbReference type="PROSITE" id="PS50850"/>
    </source>
</evidence>